<keyword evidence="3" id="KW-1185">Reference proteome</keyword>
<dbReference type="RefSeq" id="WP_082867483.1">
    <property type="nucleotide sequence ID" value="NZ_FTNK01000004.1"/>
</dbReference>
<evidence type="ECO:0000313" key="2">
    <source>
        <dbReference type="EMBL" id="SIQ79754.1"/>
    </source>
</evidence>
<dbReference type="Proteomes" id="UP000186666">
    <property type="component" value="Unassembled WGS sequence"/>
</dbReference>
<evidence type="ECO:0000259" key="1">
    <source>
        <dbReference type="Pfam" id="PF13524"/>
    </source>
</evidence>
<gene>
    <name evidence="2" type="ORF">SAMN05421578_10495</name>
</gene>
<evidence type="ECO:0000313" key="3">
    <source>
        <dbReference type="Proteomes" id="UP000186666"/>
    </source>
</evidence>
<organism evidence="2 3">
    <name type="scientific">Paenibacillus macquariensis</name>
    <dbReference type="NCBI Taxonomy" id="948756"/>
    <lineage>
        <taxon>Bacteria</taxon>
        <taxon>Bacillati</taxon>
        <taxon>Bacillota</taxon>
        <taxon>Bacilli</taxon>
        <taxon>Bacillales</taxon>
        <taxon>Paenibacillaceae</taxon>
        <taxon>Paenibacillus</taxon>
    </lineage>
</organism>
<dbReference type="InterPro" id="IPR055259">
    <property type="entry name" value="YkvP/CgeB_Glyco_trans-like"/>
</dbReference>
<keyword evidence="2" id="KW-0808">Transferase</keyword>
<proteinExistence type="predicted"/>
<reference evidence="2 3" key="1">
    <citation type="submission" date="2017-01" db="EMBL/GenBank/DDBJ databases">
        <authorList>
            <person name="Varghese N."/>
            <person name="Submissions S."/>
        </authorList>
    </citation>
    <scope>NUCLEOTIDE SEQUENCE [LARGE SCALE GENOMIC DNA]</scope>
    <source>
        <strain evidence="2 3">ATCC 23464</strain>
    </source>
</reference>
<accession>A0ABY1JUD8</accession>
<name>A0ABY1JUD8_9BACL</name>
<comment type="caution">
    <text evidence="2">The sequence shown here is derived from an EMBL/GenBank/DDBJ whole genome shotgun (WGS) entry which is preliminary data.</text>
</comment>
<dbReference type="Pfam" id="PF13524">
    <property type="entry name" value="Glyco_trans_1_2"/>
    <property type="match status" value="1"/>
</dbReference>
<protein>
    <submittedName>
        <fullName evidence="2">Glycosyl transferases group 1</fullName>
    </submittedName>
</protein>
<dbReference type="GO" id="GO:0016740">
    <property type="term" value="F:transferase activity"/>
    <property type="evidence" value="ECO:0007669"/>
    <property type="project" value="UniProtKB-KW"/>
</dbReference>
<sequence>MLHAATGRLLFTGYFDEMKRYFEYDREIIGYVDEDDLIIKLRYYLSHPEEE</sequence>
<feature type="domain" description="Spore protein YkvP/CgeB glycosyl transferase-like" evidence="1">
    <location>
        <begin position="4"/>
        <end position="50"/>
    </location>
</feature>
<dbReference type="EMBL" id="FTNK01000004">
    <property type="protein sequence ID" value="SIQ79754.1"/>
    <property type="molecule type" value="Genomic_DNA"/>
</dbReference>